<evidence type="ECO:0000313" key="3">
    <source>
        <dbReference type="Proteomes" id="UP000815325"/>
    </source>
</evidence>
<sequence>MELILPLLHKYDFRDALEAFLQWLIEGQRLSCDASDTEAWVLRWLRTADQLQLPQLAAHCLRMVRDAVAQGRDWAALGHSPAADMTQGSSAQGLQPRVPCAHAVGSLPSSRVAVPDPGCSTANQPTGSSVPAPASSTAASPAATSSSGNPRTEAPDPLPTPVNAHGICTSLDPRQQESLTAGFPAAEPQAKASPTAETQSSPAAGSQFPPPAETQSPLAAALSASRIPPPPAPSPTTTGPQPPTLASLCSRFASLRPDAPQSPGASAESPEHPLLSVCASLSQECLLQLLLAVCQGHSSWQHAEQARAARALWYGCTRRVTESGLELVHNALFRIR</sequence>
<feature type="region of interest" description="Disordered" evidence="1">
    <location>
        <begin position="185"/>
        <end position="246"/>
    </location>
</feature>
<proteinExistence type="predicted"/>
<keyword evidence="3" id="KW-1185">Reference proteome</keyword>
<feature type="region of interest" description="Disordered" evidence="1">
    <location>
        <begin position="112"/>
        <end position="168"/>
    </location>
</feature>
<name>A0ABQ7FUN9_DUNSA</name>
<feature type="compositionally biased region" description="Low complexity" evidence="1">
    <location>
        <begin position="125"/>
        <end position="147"/>
    </location>
</feature>
<evidence type="ECO:0000313" key="2">
    <source>
        <dbReference type="EMBL" id="KAF5826127.1"/>
    </source>
</evidence>
<feature type="compositionally biased region" description="Low complexity" evidence="1">
    <location>
        <begin position="216"/>
        <end position="226"/>
    </location>
</feature>
<organism evidence="2 3">
    <name type="scientific">Dunaliella salina</name>
    <name type="common">Green alga</name>
    <name type="synonym">Protococcus salinus</name>
    <dbReference type="NCBI Taxonomy" id="3046"/>
    <lineage>
        <taxon>Eukaryota</taxon>
        <taxon>Viridiplantae</taxon>
        <taxon>Chlorophyta</taxon>
        <taxon>core chlorophytes</taxon>
        <taxon>Chlorophyceae</taxon>
        <taxon>CS clade</taxon>
        <taxon>Chlamydomonadales</taxon>
        <taxon>Dunaliellaceae</taxon>
        <taxon>Dunaliella</taxon>
    </lineage>
</organism>
<dbReference type="Proteomes" id="UP000815325">
    <property type="component" value="Unassembled WGS sequence"/>
</dbReference>
<evidence type="ECO:0000256" key="1">
    <source>
        <dbReference type="SAM" id="MobiDB-lite"/>
    </source>
</evidence>
<dbReference type="EMBL" id="MU071328">
    <property type="protein sequence ID" value="KAF5826127.1"/>
    <property type="molecule type" value="Genomic_DNA"/>
</dbReference>
<protein>
    <submittedName>
        <fullName evidence="2">Uncharacterized protein</fullName>
    </submittedName>
</protein>
<accession>A0ABQ7FUN9</accession>
<reference evidence="2" key="1">
    <citation type="submission" date="2017-08" db="EMBL/GenBank/DDBJ databases">
        <authorList>
            <person name="Polle J.E."/>
            <person name="Barry K."/>
            <person name="Cushman J."/>
            <person name="Schmutz J."/>
            <person name="Tran D."/>
            <person name="Hathwaick L.T."/>
            <person name="Yim W.C."/>
            <person name="Jenkins J."/>
            <person name="Mckie-Krisberg Z.M."/>
            <person name="Prochnik S."/>
            <person name="Lindquist E."/>
            <person name="Dockter R.B."/>
            <person name="Adam C."/>
            <person name="Molina H."/>
            <person name="Bunkerborg J."/>
            <person name="Jin E."/>
            <person name="Buchheim M."/>
            <person name="Magnuson J."/>
        </authorList>
    </citation>
    <scope>NUCLEOTIDE SEQUENCE</scope>
    <source>
        <strain evidence="2">CCAP 19/18</strain>
    </source>
</reference>
<comment type="caution">
    <text evidence="2">The sequence shown here is derived from an EMBL/GenBank/DDBJ whole genome shotgun (WGS) entry which is preliminary data.</text>
</comment>
<feature type="compositionally biased region" description="Polar residues" evidence="1">
    <location>
        <begin position="195"/>
        <end position="204"/>
    </location>
</feature>
<gene>
    <name evidence="2" type="ORF">DUNSADRAFT_4685</name>
</gene>